<evidence type="ECO:0000256" key="1">
    <source>
        <dbReference type="SAM" id="MobiDB-lite"/>
    </source>
</evidence>
<accession>A0A1Y6BQ31</accession>
<dbReference type="AlphaFoldDB" id="A0A1Y6BQ31"/>
<sequence length="167" mass="17517">MRKRTLLAGLIALMLGPWAWSLELNIATRSDLIAIGVSPELAERVVSYRETHGDFLSSGDVLKVEGMTQGQLNQLRSSLTIDGQRVTTPSGTAPAIPGVSPAVPAHKVTLVSARHHTTRGLHRHSGRVGRHHVLADDESAEHGRGHGRGGGHGHGGGDGHGGGHGKD</sequence>
<feature type="compositionally biased region" description="Gly residues" evidence="1">
    <location>
        <begin position="152"/>
        <end position="167"/>
    </location>
</feature>
<dbReference type="Proteomes" id="UP000192920">
    <property type="component" value="Unassembled WGS sequence"/>
</dbReference>
<feature type="region of interest" description="Disordered" evidence="1">
    <location>
        <begin position="138"/>
        <end position="167"/>
    </location>
</feature>
<dbReference type="STRING" id="1123014.SAMN02745746_01816"/>
<dbReference type="Gene3D" id="1.10.150.280">
    <property type="entry name" value="AF1531-like domain"/>
    <property type="match status" value="1"/>
</dbReference>
<dbReference type="SUPFAM" id="SSF47781">
    <property type="entry name" value="RuvA domain 2-like"/>
    <property type="match status" value="1"/>
</dbReference>
<evidence type="ECO:0000313" key="2">
    <source>
        <dbReference type="EMBL" id="SMF19760.1"/>
    </source>
</evidence>
<protein>
    <submittedName>
        <fullName evidence="2">Helix-hairpin-helix motif-containing protein</fullName>
    </submittedName>
</protein>
<proteinExistence type="predicted"/>
<reference evidence="3" key="1">
    <citation type="submission" date="2017-04" db="EMBL/GenBank/DDBJ databases">
        <authorList>
            <person name="Varghese N."/>
            <person name="Submissions S."/>
        </authorList>
    </citation>
    <scope>NUCLEOTIDE SEQUENCE [LARGE SCALE GENOMIC DNA]</scope>
    <source>
        <strain evidence="3">DSM 22618</strain>
    </source>
</reference>
<name>A0A1Y6BQ31_9NEIS</name>
<dbReference type="InterPro" id="IPR010994">
    <property type="entry name" value="RuvA_2-like"/>
</dbReference>
<evidence type="ECO:0000313" key="3">
    <source>
        <dbReference type="Proteomes" id="UP000192920"/>
    </source>
</evidence>
<dbReference type="EMBL" id="FXAG01000008">
    <property type="protein sequence ID" value="SMF19760.1"/>
    <property type="molecule type" value="Genomic_DNA"/>
</dbReference>
<gene>
    <name evidence="2" type="ORF">SAMN02745746_01816</name>
</gene>
<dbReference type="Pfam" id="PF12836">
    <property type="entry name" value="HHH_3"/>
    <property type="match status" value="1"/>
</dbReference>
<keyword evidence="3" id="KW-1185">Reference proteome</keyword>
<organism evidence="2 3">
    <name type="scientific">Pseudogulbenkiania subflava DSM 22618</name>
    <dbReference type="NCBI Taxonomy" id="1123014"/>
    <lineage>
        <taxon>Bacteria</taxon>
        <taxon>Pseudomonadati</taxon>
        <taxon>Pseudomonadota</taxon>
        <taxon>Betaproteobacteria</taxon>
        <taxon>Neisseriales</taxon>
        <taxon>Chromobacteriaceae</taxon>
        <taxon>Pseudogulbenkiania</taxon>
    </lineage>
</organism>